<dbReference type="AlphaFoldDB" id="A0A1J8PRG8"/>
<proteinExistence type="predicted"/>
<evidence type="ECO:0000313" key="2">
    <source>
        <dbReference type="Proteomes" id="UP000183567"/>
    </source>
</evidence>
<organism evidence="1 2">
    <name type="scientific">Rhizopogon vesiculosus</name>
    <dbReference type="NCBI Taxonomy" id="180088"/>
    <lineage>
        <taxon>Eukaryota</taxon>
        <taxon>Fungi</taxon>
        <taxon>Dikarya</taxon>
        <taxon>Basidiomycota</taxon>
        <taxon>Agaricomycotina</taxon>
        <taxon>Agaricomycetes</taxon>
        <taxon>Agaricomycetidae</taxon>
        <taxon>Boletales</taxon>
        <taxon>Suillineae</taxon>
        <taxon>Rhizopogonaceae</taxon>
        <taxon>Rhizopogon</taxon>
    </lineage>
</organism>
<evidence type="ECO:0000313" key="1">
    <source>
        <dbReference type="EMBL" id="OJA11774.1"/>
    </source>
</evidence>
<keyword evidence="2" id="KW-1185">Reference proteome</keyword>
<sequence>MGVPENSDGVACYLAEPQQWTLKKTDGGIILVSPVLKGAVSAGSLVTKRCFRTLTTKAA</sequence>
<dbReference type="EMBL" id="LVVM01004941">
    <property type="protein sequence ID" value="OJA11774.1"/>
    <property type="molecule type" value="Genomic_DNA"/>
</dbReference>
<name>A0A1J8PRG8_9AGAM</name>
<protein>
    <submittedName>
        <fullName evidence="1">Uncharacterized protein</fullName>
    </submittedName>
</protein>
<reference evidence="1 2" key="1">
    <citation type="submission" date="2016-03" db="EMBL/GenBank/DDBJ databases">
        <title>Comparative genomics of the ectomycorrhizal sister species Rhizopogon vinicolor and Rhizopogon vesiculosus (Basidiomycota: Boletales) reveals a divergence of the mating type B locus.</title>
        <authorList>
            <person name="Mujic A.B."/>
            <person name="Kuo A."/>
            <person name="Tritt A."/>
            <person name="Lipzen A."/>
            <person name="Chen C."/>
            <person name="Johnson J."/>
            <person name="Sharma A."/>
            <person name="Barry K."/>
            <person name="Grigoriev I.V."/>
            <person name="Spatafora J.W."/>
        </authorList>
    </citation>
    <scope>NUCLEOTIDE SEQUENCE [LARGE SCALE GENOMIC DNA]</scope>
    <source>
        <strain evidence="1 2">AM-OR11-056</strain>
    </source>
</reference>
<dbReference type="Proteomes" id="UP000183567">
    <property type="component" value="Unassembled WGS sequence"/>
</dbReference>
<accession>A0A1J8PRG8</accession>
<comment type="caution">
    <text evidence="1">The sequence shown here is derived from an EMBL/GenBank/DDBJ whole genome shotgun (WGS) entry which is preliminary data.</text>
</comment>
<gene>
    <name evidence="1" type="ORF">AZE42_11566</name>
</gene>